<dbReference type="GO" id="GO:0005576">
    <property type="term" value="C:extracellular region"/>
    <property type="evidence" value="ECO:0007669"/>
    <property type="project" value="UniProtKB-SubCell"/>
</dbReference>
<dbReference type="OrthoDB" id="10046613at2759"/>
<comment type="subcellular location">
    <subcellularLocation>
        <location evidence="1">Secreted</location>
    </subcellularLocation>
</comment>
<comment type="similarity">
    <text evidence="2">Belongs to the UPF0669 family.</text>
</comment>
<evidence type="ECO:0000256" key="3">
    <source>
        <dbReference type="ARBA" id="ARBA00022525"/>
    </source>
</evidence>
<dbReference type="GeneID" id="127750210"/>
<evidence type="ECO:0000256" key="2">
    <source>
        <dbReference type="ARBA" id="ARBA00008960"/>
    </source>
</evidence>
<dbReference type="InterPro" id="IPR031420">
    <property type="entry name" value="UPF0669"/>
</dbReference>
<keyword evidence="5" id="KW-0325">Glycoprotein</keyword>
<sequence>MTPGFLRIAWSTVHCGQLLHSVSGEVSRGQFTYYILMFDGPITLNLYSHVGDADLYISQHISKPTYEPDSHCLQSVTCGIDTVHIPASFKRPIGIGVYGHTFHDISHYQLEATYSDDENPEFDVFSRDNSSFEDIEEEVQGDRTDEHSQSVRARRSDSRNSRDIEGLDLDETESEEGEVSALWALIWPFISILLEVLVL</sequence>
<dbReference type="Pfam" id="PF17065">
    <property type="entry name" value="UPF0669"/>
    <property type="match status" value="1"/>
</dbReference>
<organism evidence="7 8">
    <name type="scientific">Frankliniella occidentalis</name>
    <name type="common">Western flower thrips</name>
    <name type="synonym">Euthrips occidentalis</name>
    <dbReference type="NCBI Taxonomy" id="133901"/>
    <lineage>
        <taxon>Eukaryota</taxon>
        <taxon>Metazoa</taxon>
        <taxon>Ecdysozoa</taxon>
        <taxon>Arthropoda</taxon>
        <taxon>Hexapoda</taxon>
        <taxon>Insecta</taxon>
        <taxon>Pterygota</taxon>
        <taxon>Neoptera</taxon>
        <taxon>Paraneoptera</taxon>
        <taxon>Thysanoptera</taxon>
        <taxon>Terebrantia</taxon>
        <taxon>Thripoidea</taxon>
        <taxon>Thripidae</taxon>
        <taxon>Frankliniella</taxon>
    </lineage>
</organism>
<proteinExistence type="inferred from homology"/>
<evidence type="ECO:0000256" key="4">
    <source>
        <dbReference type="ARBA" id="ARBA00022729"/>
    </source>
</evidence>
<gene>
    <name evidence="8" type="primary">LOC127750210</name>
</gene>
<reference evidence="8" key="1">
    <citation type="submission" date="2025-08" db="UniProtKB">
        <authorList>
            <consortium name="RefSeq"/>
        </authorList>
    </citation>
    <scope>IDENTIFICATION</scope>
    <source>
        <tissue evidence="8">Whole organism</tissue>
    </source>
</reference>
<keyword evidence="4" id="KW-0732">Signal</keyword>
<evidence type="ECO:0000313" key="7">
    <source>
        <dbReference type="Proteomes" id="UP000504606"/>
    </source>
</evidence>
<keyword evidence="7" id="KW-1185">Reference proteome</keyword>
<evidence type="ECO:0000313" key="8">
    <source>
        <dbReference type="RefSeq" id="XP_052127149.1"/>
    </source>
</evidence>
<feature type="compositionally biased region" description="Basic and acidic residues" evidence="6">
    <location>
        <begin position="140"/>
        <end position="165"/>
    </location>
</feature>
<dbReference type="PANTHER" id="PTHR31703:SF2">
    <property type="entry name" value="UPF0669 PROTEIN C6ORF120"/>
    <property type="match status" value="1"/>
</dbReference>
<dbReference type="Proteomes" id="UP000504606">
    <property type="component" value="Unplaced"/>
</dbReference>
<dbReference type="KEGG" id="foc:127750210"/>
<evidence type="ECO:0000256" key="6">
    <source>
        <dbReference type="SAM" id="MobiDB-lite"/>
    </source>
</evidence>
<protein>
    <submittedName>
        <fullName evidence="8">UPF0669 protein C6orf120 homolog</fullName>
    </submittedName>
</protein>
<keyword evidence="3" id="KW-0964">Secreted</keyword>
<evidence type="ECO:0000256" key="5">
    <source>
        <dbReference type="ARBA" id="ARBA00023180"/>
    </source>
</evidence>
<dbReference type="AlphaFoldDB" id="A0A9C6X0Z6"/>
<dbReference type="PANTHER" id="PTHR31703">
    <property type="entry name" value="UPF0669 PROTEIN C6ORF120"/>
    <property type="match status" value="1"/>
</dbReference>
<feature type="region of interest" description="Disordered" evidence="6">
    <location>
        <begin position="133"/>
        <end position="172"/>
    </location>
</feature>
<evidence type="ECO:0000256" key="1">
    <source>
        <dbReference type="ARBA" id="ARBA00004613"/>
    </source>
</evidence>
<accession>A0A9C6X0Z6</accession>
<dbReference type="RefSeq" id="XP_052127149.1">
    <property type="nucleotide sequence ID" value="XM_052271189.1"/>
</dbReference>
<name>A0A9C6X0Z6_FRAOC</name>